<organism evidence="2 3">
    <name type="scientific">Adhaeribacter pallidiroseus</name>
    <dbReference type="NCBI Taxonomy" id="2072847"/>
    <lineage>
        <taxon>Bacteria</taxon>
        <taxon>Pseudomonadati</taxon>
        <taxon>Bacteroidota</taxon>
        <taxon>Cytophagia</taxon>
        <taxon>Cytophagales</taxon>
        <taxon>Hymenobacteraceae</taxon>
        <taxon>Adhaeribacter</taxon>
    </lineage>
</organism>
<keyword evidence="1" id="KW-0732">Signal</keyword>
<comment type="caution">
    <text evidence="2">The sequence shown here is derived from an EMBL/GenBank/DDBJ whole genome shotgun (WGS) entry which is preliminary data.</text>
</comment>
<dbReference type="AlphaFoldDB" id="A0A369QPS8"/>
<accession>A0A369QPS8</accession>
<dbReference type="EMBL" id="QASA01000001">
    <property type="protein sequence ID" value="RDC66390.1"/>
    <property type="molecule type" value="Genomic_DNA"/>
</dbReference>
<reference evidence="2 3" key="1">
    <citation type="submission" date="2018-04" db="EMBL/GenBank/DDBJ databases">
        <title>Adhaeribacter sp. HMF7616 genome sequencing and assembly.</title>
        <authorList>
            <person name="Kang H."/>
            <person name="Kang J."/>
            <person name="Cha I."/>
            <person name="Kim H."/>
            <person name="Joh K."/>
        </authorList>
    </citation>
    <scope>NUCLEOTIDE SEQUENCE [LARGE SCALE GENOMIC DNA]</scope>
    <source>
        <strain evidence="2 3">HMF7616</strain>
    </source>
</reference>
<dbReference type="Proteomes" id="UP000253919">
    <property type="component" value="Unassembled WGS sequence"/>
</dbReference>
<feature type="signal peptide" evidence="1">
    <location>
        <begin position="1"/>
        <end position="27"/>
    </location>
</feature>
<evidence type="ECO:0000313" key="3">
    <source>
        <dbReference type="Proteomes" id="UP000253919"/>
    </source>
</evidence>
<dbReference type="RefSeq" id="WP_233507729.1">
    <property type="nucleotide sequence ID" value="NZ_QASA01000001.1"/>
</dbReference>
<name>A0A369QPS8_9BACT</name>
<protein>
    <recommendedName>
        <fullName evidence="4">Lipoprotein</fullName>
    </recommendedName>
</protein>
<proteinExistence type="predicted"/>
<evidence type="ECO:0000256" key="1">
    <source>
        <dbReference type="SAM" id="SignalP"/>
    </source>
</evidence>
<evidence type="ECO:0008006" key="4">
    <source>
        <dbReference type="Google" id="ProtNLM"/>
    </source>
</evidence>
<feature type="chain" id="PRO_5016760473" description="Lipoprotein" evidence="1">
    <location>
        <begin position="28"/>
        <end position="273"/>
    </location>
</feature>
<dbReference type="PROSITE" id="PS51257">
    <property type="entry name" value="PROKAR_LIPOPROTEIN"/>
    <property type="match status" value="1"/>
</dbReference>
<sequence length="273" mass="30792">MKMFKKNFCYVLISLVMALGSCQQNNAGASKSEENPPMEGFDLAGSDPQAIVIADKVMAAQGGRHNWDATHYLAWNFFGNRKLIWDKYTGQVRIDYLKNDTKVLVNINNGKGQVFRQGAEVTQPDSLVKYLDQGKKDWINDSYWVFMPFKLKDSGLTLKYIGEDTTQAGTQADVLRLTFKGVGTTPNNGYKIYVDKNSHLVTQWAYFQDASQPEPNFILPWKNYQTYGSIKLSGDRGERQITDIQVFNELPESVFTSFSPVDLTQYAATAATK</sequence>
<keyword evidence="3" id="KW-1185">Reference proteome</keyword>
<evidence type="ECO:0000313" key="2">
    <source>
        <dbReference type="EMBL" id="RDC66390.1"/>
    </source>
</evidence>
<gene>
    <name evidence="2" type="ORF">AHMF7616_05021</name>
</gene>